<accession>A0A9Q1H0L7</accession>
<protein>
    <recommendedName>
        <fullName evidence="2">BIRD-IDD transcription factor fourth C2HC zinc finger domain-containing protein</fullName>
    </recommendedName>
</protein>
<feature type="region of interest" description="Disordered" evidence="1">
    <location>
        <begin position="379"/>
        <end position="412"/>
    </location>
</feature>
<dbReference type="AlphaFoldDB" id="A0A9Q1H0L7"/>
<organism evidence="3 4">
    <name type="scientific">Carnegiea gigantea</name>
    <dbReference type="NCBI Taxonomy" id="171969"/>
    <lineage>
        <taxon>Eukaryota</taxon>
        <taxon>Viridiplantae</taxon>
        <taxon>Streptophyta</taxon>
        <taxon>Embryophyta</taxon>
        <taxon>Tracheophyta</taxon>
        <taxon>Spermatophyta</taxon>
        <taxon>Magnoliopsida</taxon>
        <taxon>eudicotyledons</taxon>
        <taxon>Gunneridae</taxon>
        <taxon>Pentapetalae</taxon>
        <taxon>Caryophyllales</taxon>
        <taxon>Cactineae</taxon>
        <taxon>Cactaceae</taxon>
        <taxon>Cactoideae</taxon>
        <taxon>Echinocereeae</taxon>
        <taxon>Carnegiea</taxon>
    </lineage>
</organism>
<evidence type="ECO:0000256" key="1">
    <source>
        <dbReference type="SAM" id="MobiDB-lite"/>
    </source>
</evidence>
<name>A0A9Q1H0L7_9CARY</name>
<feature type="compositionally biased region" description="Low complexity" evidence="1">
    <location>
        <begin position="391"/>
        <end position="403"/>
    </location>
</feature>
<evidence type="ECO:0000313" key="4">
    <source>
        <dbReference type="Proteomes" id="UP001153076"/>
    </source>
</evidence>
<sequence length="412" mass="43555">MIEQKRDSFITHRAFCDALAQESARHPAASFNTLGTHLFGAAAAGAGAGAGPGGLNVGLSPIANHQLLLPLPDHHSQTTTAATDILHLGGSQFNHLLGTSPFRPHQQPNNNNNNFYFSSDNQSRGGGLGFVNNNSNIHRDQAQTQAHNTGRGVGLGFVNNNSNIHCDQAQPQAHNTREGGGLGFANSNNDMHRDQAQPQAHNTGEGVVFSNKLFPGGRQVNQLPVNIQGSFFPNNQDNDYNNHSMALFGGPEMGLFYNTSLDQLGSPCMSATALLQKAAQMGSTTSAATSLLEDTVLASSSSSPSKTFRSLHGDQNEQNNLHDLMDSLTGSNRGAWLGPAGDGQQQQQRKGGSSDGMTRDFLGVGGIMRSMSSGFNSLQIKHQQHQPGIRNANNSASATNSQAFGGSGNSFQ</sequence>
<feature type="compositionally biased region" description="Low complexity" evidence="1">
    <location>
        <begin position="342"/>
        <end position="351"/>
    </location>
</feature>
<dbReference type="InterPro" id="IPR031140">
    <property type="entry name" value="IDD1-16"/>
</dbReference>
<reference evidence="3" key="1">
    <citation type="submission" date="2022-04" db="EMBL/GenBank/DDBJ databases">
        <title>Carnegiea gigantea Genome sequencing and assembly v2.</title>
        <authorList>
            <person name="Copetti D."/>
            <person name="Sanderson M.J."/>
            <person name="Burquez A."/>
            <person name="Wojciechowski M.F."/>
        </authorList>
    </citation>
    <scope>NUCLEOTIDE SEQUENCE</scope>
    <source>
        <strain evidence="3">SGP5-SGP5p</strain>
        <tissue evidence="3">Aerial part</tissue>
    </source>
</reference>
<dbReference type="PANTHER" id="PTHR10593:SF214">
    <property type="entry name" value="PROTEIN INDETERMINATE-DOMAIN 5, CHLOROPLASTIC"/>
    <property type="match status" value="1"/>
</dbReference>
<feature type="domain" description="BIRD-IDD transcription factor fourth C2HC zinc finger" evidence="2">
    <location>
        <begin position="5"/>
        <end position="32"/>
    </location>
</feature>
<dbReference type="PANTHER" id="PTHR10593">
    <property type="entry name" value="SERINE/THREONINE-PROTEIN KINASE RIO"/>
    <property type="match status" value="1"/>
</dbReference>
<proteinExistence type="predicted"/>
<dbReference type="Proteomes" id="UP001153076">
    <property type="component" value="Unassembled WGS sequence"/>
</dbReference>
<evidence type="ECO:0000313" key="3">
    <source>
        <dbReference type="EMBL" id="KAJ8428018.1"/>
    </source>
</evidence>
<evidence type="ECO:0000259" key="2">
    <source>
        <dbReference type="Pfam" id="PF22992"/>
    </source>
</evidence>
<feature type="region of interest" description="Disordered" evidence="1">
    <location>
        <begin position="163"/>
        <end position="202"/>
    </location>
</feature>
<keyword evidence="4" id="KW-1185">Reference proteome</keyword>
<gene>
    <name evidence="3" type="ORF">Cgig2_032313</name>
</gene>
<feature type="compositionally biased region" description="Polar residues" evidence="1">
    <location>
        <begin position="163"/>
        <end position="174"/>
    </location>
</feature>
<dbReference type="GO" id="GO:0005634">
    <property type="term" value="C:nucleus"/>
    <property type="evidence" value="ECO:0007669"/>
    <property type="project" value="TreeGrafter"/>
</dbReference>
<dbReference type="GO" id="GO:0003700">
    <property type="term" value="F:DNA-binding transcription factor activity"/>
    <property type="evidence" value="ECO:0007669"/>
    <property type="project" value="TreeGrafter"/>
</dbReference>
<dbReference type="EMBL" id="JAKOGI010001063">
    <property type="protein sequence ID" value="KAJ8428018.1"/>
    <property type="molecule type" value="Genomic_DNA"/>
</dbReference>
<comment type="caution">
    <text evidence="3">The sequence shown here is derived from an EMBL/GenBank/DDBJ whole genome shotgun (WGS) entry which is preliminary data.</text>
</comment>
<dbReference type="InterPro" id="IPR055185">
    <property type="entry name" value="C2CH-4th_BIRD-IDD"/>
</dbReference>
<dbReference type="OrthoDB" id="6354171at2759"/>
<dbReference type="Pfam" id="PF22992">
    <property type="entry name" value="C2CH-4th_BIRD-IDD"/>
    <property type="match status" value="1"/>
</dbReference>
<feature type="region of interest" description="Disordered" evidence="1">
    <location>
        <begin position="300"/>
        <end position="362"/>
    </location>
</feature>